<protein>
    <recommendedName>
        <fullName evidence="4">NmrA-like domain-containing protein</fullName>
    </recommendedName>
</protein>
<dbReference type="Proteomes" id="UP001310594">
    <property type="component" value="Unassembled WGS sequence"/>
</dbReference>
<name>A0AAN7VNN2_9PEZI</name>
<dbReference type="GO" id="GO:0016491">
    <property type="term" value="F:oxidoreductase activity"/>
    <property type="evidence" value="ECO:0007669"/>
    <property type="project" value="UniProtKB-KW"/>
</dbReference>
<evidence type="ECO:0000313" key="5">
    <source>
        <dbReference type="EMBL" id="KAK5695316.1"/>
    </source>
</evidence>
<dbReference type="SUPFAM" id="SSF51735">
    <property type="entry name" value="NAD(P)-binding Rossmann-fold domains"/>
    <property type="match status" value="1"/>
</dbReference>
<keyword evidence="2" id="KW-0560">Oxidoreductase</keyword>
<dbReference type="Gene3D" id="3.40.50.720">
    <property type="entry name" value="NAD(P)-binding Rossmann-like Domain"/>
    <property type="match status" value="1"/>
</dbReference>
<evidence type="ECO:0000256" key="2">
    <source>
        <dbReference type="ARBA" id="ARBA00023002"/>
    </source>
</evidence>
<evidence type="ECO:0000313" key="6">
    <source>
        <dbReference type="Proteomes" id="UP001310594"/>
    </source>
</evidence>
<dbReference type="InterPro" id="IPR008030">
    <property type="entry name" value="NmrA-like"/>
</dbReference>
<dbReference type="Pfam" id="PF05368">
    <property type="entry name" value="NmrA"/>
    <property type="match status" value="1"/>
</dbReference>
<evidence type="ECO:0000256" key="3">
    <source>
        <dbReference type="SAM" id="MobiDB-lite"/>
    </source>
</evidence>
<feature type="region of interest" description="Disordered" evidence="3">
    <location>
        <begin position="1"/>
        <end position="21"/>
    </location>
</feature>
<feature type="domain" description="NmrA-like" evidence="4">
    <location>
        <begin position="33"/>
        <end position="233"/>
    </location>
</feature>
<dbReference type="PANTHER" id="PTHR47706">
    <property type="entry name" value="NMRA-LIKE FAMILY PROTEIN"/>
    <property type="match status" value="1"/>
</dbReference>
<dbReference type="PANTHER" id="PTHR47706:SF5">
    <property type="entry name" value="ISOFLAVONE REDUCTASE"/>
    <property type="match status" value="1"/>
</dbReference>
<dbReference type="InterPro" id="IPR036291">
    <property type="entry name" value="NAD(P)-bd_dom_sf"/>
</dbReference>
<proteinExistence type="predicted"/>
<reference evidence="5" key="1">
    <citation type="submission" date="2023-08" db="EMBL/GenBank/DDBJ databases">
        <title>Black Yeasts Isolated from many extreme environments.</title>
        <authorList>
            <person name="Coleine C."/>
            <person name="Stajich J.E."/>
            <person name="Selbmann L."/>
        </authorList>
    </citation>
    <scope>NUCLEOTIDE SEQUENCE</scope>
    <source>
        <strain evidence="5">CCFEE 5810</strain>
    </source>
</reference>
<dbReference type="InterPro" id="IPR051609">
    <property type="entry name" value="NmrA/Isoflavone_reductase-like"/>
</dbReference>
<evidence type="ECO:0000256" key="1">
    <source>
        <dbReference type="ARBA" id="ARBA00022857"/>
    </source>
</evidence>
<gene>
    <name evidence="5" type="ORF">LTR97_008822</name>
</gene>
<organism evidence="5 6">
    <name type="scientific">Elasticomyces elasticus</name>
    <dbReference type="NCBI Taxonomy" id="574655"/>
    <lineage>
        <taxon>Eukaryota</taxon>
        <taxon>Fungi</taxon>
        <taxon>Dikarya</taxon>
        <taxon>Ascomycota</taxon>
        <taxon>Pezizomycotina</taxon>
        <taxon>Dothideomycetes</taxon>
        <taxon>Dothideomycetidae</taxon>
        <taxon>Mycosphaerellales</taxon>
        <taxon>Teratosphaeriaceae</taxon>
        <taxon>Elasticomyces</taxon>
    </lineage>
</organism>
<comment type="caution">
    <text evidence="5">The sequence shown here is derived from an EMBL/GenBank/DDBJ whole genome shotgun (WGS) entry which is preliminary data.</text>
</comment>
<evidence type="ECO:0000259" key="4">
    <source>
        <dbReference type="Pfam" id="PF05368"/>
    </source>
</evidence>
<accession>A0AAN7VNN2</accession>
<keyword evidence="1" id="KW-0521">NADP</keyword>
<sequence>MSIMARESASPIARNKSEPEQSKIDMSMMRVAVAGTGGLARLIAHFIQQDTGHHVVLLSREEKPQLKREYQVAVVDYGSLQSLQFALRGIDTVISTITGLSQLELIKAAISVRVRRFAPAEFEGLPSMRRPNSPLDRGRSAARQYLETTQHQMQTTNFICGILYERFQPLGLAGSGIGLGSGLSSEGDFVMNCRTMSAQAPAYNANNMPNVTICMTAAQDVGKFVTKALDMPQWPPELRMCGQRIEVKDLVGVVQRLRGQDFDPIQWHNPASLRSALELATAQQDRATMLRLHALIATAEGRFDFAQTNLNQLFPDVRTISFQTWFLAKWGTPPSG</sequence>
<dbReference type="AlphaFoldDB" id="A0AAN7VNN2"/>
<dbReference type="EMBL" id="JAVRQU010000014">
    <property type="protein sequence ID" value="KAK5695316.1"/>
    <property type="molecule type" value="Genomic_DNA"/>
</dbReference>